<dbReference type="InterPro" id="IPR036397">
    <property type="entry name" value="RNaseH_sf"/>
</dbReference>
<organism evidence="2 3">
    <name type="scientific">Theobroma cacao</name>
    <name type="common">Cacao</name>
    <name type="synonym">Cocoa</name>
    <dbReference type="NCBI Taxonomy" id="3641"/>
    <lineage>
        <taxon>Eukaryota</taxon>
        <taxon>Viridiplantae</taxon>
        <taxon>Streptophyta</taxon>
        <taxon>Embryophyta</taxon>
        <taxon>Tracheophyta</taxon>
        <taxon>Spermatophyta</taxon>
        <taxon>Magnoliopsida</taxon>
        <taxon>eudicotyledons</taxon>
        <taxon>Gunneridae</taxon>
        <taxon>Pentapetalae</taxon>
        <taxon>rosids</taxon>
        <taxon>malvids</taxon>
        <taxon>Malvales</taxon>
        <taxon>Malvaceae</taxon>
        <taxon>Byttnerioideae</taxon>
        <taxon>Theobroma</taxon>
    </lineage>
</organism>
<dbReference type="InterPro" id="IPR012337">
    <property type="entry name" value="RNaseH-like_sf"/>
</dbReference>
<dbReference type="GO" id="GO:0031047">
    <property type="term" value="P:regulatory ncRNA-mediated gene silencing"/>
    <property type="evidence" value="ECO:0000318"/>
    <property type="project" value="GO_Central"/>
</dbReference>
<evidence type="ECO:0000313" key="3">
    <source>
        <dbReference type="Proteomes" id="UP000026915"/>
    </source>
</evidence>
<evidence type="ECO:0000259" key="1">
    <source>
        <dbReference type="PROSITE" id="PS50822"/>
    </source>
</evidence>
<dbReference type="GO" id="GO:0003723">
    <property type="term" value="F:RNA binding"/>
    <property type="evidence" value="ECO:0000318"/>
    <property type="project" value="GO_Central"/>
</dbReference>
<dbReference type="Pfam" id="PF02171">
    <property type="entry name" value="Piwi"/>
    <property type="match status" value="1"/>
</dbReference>
<dbReference type="GO" id="GO:0005634">
    <property type="term" value="C:nucleus"/>
    <property type="evidence" value="ECO:0000318"/>
    <property type="project" value="GO_Central"/>
</dbReference>
<dbReference type="PANTHER" id="PTHR22891">
    <property type="entry name" value="EUKARYOTIC TRANSLATION INITIATION FACTOR 2C"/>
    <property type="match status" value="1"/>
</dbReference>
<dbReference type="GO" id="GO:0004521">
    <property type="term" value="F:RNA endonuclease activity"/>
    <property type="evidence" value="ECO:0000318"/>
    <property type="project" value="GO_Central"/>
</dbReference>
<dbReference type="SMART" id="SM00950">
    <property type="entry name" value="Piwi"/>
    <property type="match status" value="1"/>
</dbReference>
<reference evidence="2 3" key="1">
    <citation type="journal article" date="2013" name="Genome Biol.">
        <title>The genome sequence of the most widely cultivated cacao type and its use to identify candidate genes regulating pod color.</title>
        <authorList>
            <person name="Motamayor J.C."/>
            <person name="Mockaitis K."/>
            <person name="Schmutz J."/>
            <person name="Haiminen N."/>
            <person name="Iii D.L."/>
            <person name="Cornejo O."/>
            <person name="Findley S.D."/>
            <person name="Zheng P."/>
            <person name="Utro F."/>
            <person name="Royaert S."/>
            <person name="Saski C."/>
            <person name="Jenkins J."/>
            <person name="Podicheti R."/>
            <person name="Zhao M."/>
            <person name="Scheffler B.E."/>
            <person name="Stack J.C."/>
            <person name="Feltus F.A."/>
            <person name="Mustiga G.M."/>
            <person name="Amores F."/>
            <person name="Phillips W."/>
            <person name="Marelli J.P."/>
            <person name="May G.D."/>
            <person name="Shapiro H."/>
            <person name="Ma J."/>
            <person name="Bustamante C.D."/>
            <person name="Schnell R.J."/>
            <person name="Main D."/>
            <person name="Gilbert D."/>
            <person name="Parida L."/>
            <person name="Kuhn D.N."/>
        </authorList>
    </citation>
    <scope>NUCLEOTIDE SEQUENCE [LARGE SCALE GENOMIC DNA]</scope>
    <source>
        <strain evidence="3">cv. Matina 1-6</strain>
    </source>
</reference>
<evidence type="ECO:0000313" key="2">
    <source>
        <dbReference type="EMBL" id="EOY27499.1"/>
    </source>
</evidence>
<proteinExistence type="predicted"/>
<feature type="domain" description="Piwi" evidence="1">
    <location>
        <begin position="237"/>
        <end position="373"/>
    </location>
</feature>
<dbReference type="SUPFAM" id="SSF53098">
    <property type="entry name" value="Ribonuclease H-like"/>
    <property type="match status" value="1"/>
</dbReference>
<dbReference type="InterPro" id="IPR003165">
    <property type="entry name" value="Piwi"/>
</dbReference>
<gene>
    <name evidence="2" type="ORF">TCM_029338</name>
</gene>
<dbReference type="GO" id="GO:0005737">
    <property type="term" value="C:cytoplasm"/>
    <property type="evidence" value="ECO:0000318"/>
    <property type="project" value="GO_Central"/>
</dbReference>
<dbReference type="Pfam" id="PF16488">
    <property type="entry name" value="ArgoL2"/>
    <property type="match status" value="1"/>
</dbReference>
<accession>A0A061GK84</accession>
<dbReference type="Proteomes" id="UP000026915">
    <property type="component" value="Chromosome 6"/>
</dbReference>
<dbReference type="PROSITE" id="PS50822">
    <property type="entry name" value="PIWI"/>
    <property type="match status" value="1"/>
</dbReference>
<dbReference type="HOGENOM" id="CLU_004544_6_2_1"/>
<sequence length="425" mass="48145">MELCVLAEGQKYPKELLDRDASKKLKNISLALPEVREKTIYNMVRAKDGPCCGEVVQNFGMEVSMNMTKVPGRVLSPPELNVGAPGGRKMKIKVDNEKCHWNLIRKCVLEGKQIDRWAVLDFSSATPNQPFIQKLTNQCNNLGIRMGEPLHYQMARMDNLNDKDLLQEMLEHIQHLSYEKGKGRLQFLLCVMSKQHPGYNFLKFISETKVGVMTQCSVVASMSWPVPNRYAAKIRPQDPRSEKIRDFGEMCLELIDSYVTLNKVKPAKIMIFRDGVSETQFDMVLNEELVGVKGAFQAMNYFPTITVIVAQKRHRTRFFLETKEDGGSSGNVPPGTVIDSTVVYPSGFHFHLFSQYGSIGTSKSTQYQVLWDEHRSGERQLTALVGSDVGVKVRDLGRGKNVDFLERERKGSGGRERKWGQKMKA</sequence>
<dbReference type="AlphaFoldDB" id="A0A061GK84"/>
<keyword evidence="3" id="KW-1185">Reference proteome</keyword>
<dbReference type="InParanoid" id="A0A061GK84"/>
<dbReference type="InterPro" id="IPR032472">
    <property type="entry name" value="ArgoL2"/>
</dbReference>
<protein>
    <submittedName>
        <fullName evidence="2">Argonaute family protein, putative</fullName>
    </submittedName>
</protein>
<dbReference type="Gramene" id="EOY27499">
    <property type="protein sequence ID" value="EOY27499"/>
    <property type="gene ID" value="TCM_029338"/>
</dbReference>
<dbReference type="OMA" id="TEICHYK"/>
<dbReference type="EMBL" id="CM001884">
    <property type="protein sequence ID" value="EOY27499.1"/>
    <property type="molecule type" value="Genomic_DNA"/>
</dbReference>
<dbReference type="STRING" id="3641.A0A061GK84"/>
<dbReference type="eggNOG" id="KOG1041">
    <property type="taxonomic scope" value="Eukaryota"/>
</dbReference>
<dbReference type="Gene3D" id="3.30.420.10">
    <property type="entry name" value="Ribonuclease H-like superfamily/Ribonuclease H"/>
    <property type="match status" value="1"/>
</dbReference>
<name>A0A061GK84_THECC</name>